<dbReference type="EMBL" id="BIFS01000001">
    <property type="protein sequence ID" value="GCE19056.1"/>
    <property type="molecule type" value="Genomic_DNA"/>
</dbReference>
<evidence type="ECO:0000313" key="6">
    <source>
        <dbReference type="Proteomes" id="UP000287188"/>
    </source>
</evidence>
<feature type="domain" description="Carbohydrate-binding module family 96" evidence="4">
    <location>
        <begin position="6"/>
        <end position="62"/>
    </location>
</feature>
<evidence type="ECO:0000313" key="5">
    <source>
        <dbReference type="EMBL" id="GCE19056.1"/>
    </source>
</evidence>
<gene>
    <name evidence="5" type="ORF">KDK_28560</name>
</gene>
<protein>
    <recommendedName>
        <fullName evidence="4">Carbohydrate-binding module family 96 domain-containing protein</fullName>
    </recommendedName>
</protein>
<dbReference type="RefSeq" id="WP_126550795.1">
    <property type="nucleotide sequence ID" value="NZ_BIFS01000001.1"/>
</dbReference>
<proteinExistence type="predicted"/>
<comment type="caution">
    <text evidence="5">The sequence shown here is derived from an EMBL/GenBank/DDBJ whole genome shotgun (WGS) entry which is preliminary data.</text>
</comment>
<dbReference type="Pfam" id="PF24517">
    <property type="entry name" value="CBM96"/>
    <property type="match status" value="1"/>
</dbReference>
<keyword evidence="2" id="KW-0964">Secreted</keyword>
<reference evidence="6" key="1">
    <citation type="submission" date="2018-12" db="EMBL/GenBank/DDBJ databases">
        <title>Tengunoibacter tsumagoiensis gen. nov., sp. nov., Dictyobacter kobayashii sp. nov., D. alpinus sp. nov., and D. joshuensis sp. nov. and description of Dictyobacteraceae fam. nov. within the order Ktedonobacterales isolated from Tengu-no-mugimeshi.</title>
        <authorList>
            <person name="Wang C.M."/>
            <person name="Zheng Y."/>
            <person name="Sakai Y."/>
            <person name="Toyoda A."/>
            <person name="Minakuchi Y."/>
            <person name="Abe K."/>
            <person name="Yokota A."/>
            <person name="Yabe S."/>
        </authorList>
    </citation>
    <scope>NUCLEOTIDE SEQUENCE [LARGE SCALE GENOMIC DNA]</scope>
    <source>
        <strain evidence="6">Uno11</strain>
    </source>
</reference>
<sequence length="64" mass="6911">MGSIPIYTQTASGYVDFDVTSYLQTAKQSGNTVTIALNANCAGWQDVFSRKNATNQPQLIVSSH</sequence>
<name>A0A402AIY2_9CHLR</name>
<comment type="subcellular location">
    <subcellularLocation>
        <location evidence="1">Secreted</location>
    </subcellularLocation>
</comment>
<dbReference type="OrthoDB" id="9803686at2"/>
<keyword evidence="3" id="KW-0732">Signal</keyword>
<evidence type="ECO:0000259" key="4">
    <source>
        <dbReference type="Pfam" id="PF24517"/>
    </source>
</evidence>
<dbReference type="AlphaFoldDB" id="A0A402AIY2"/>
<keyword evidence="6" id="KW-1185">Reference proteome</keyword>
<evidence type="ECO:0000256" key="2">
    <source>
        <dbReference type="ARBA" id="ARBA00022525"/>
    </source>
</evidence>
<evidence type="ECO:0000256" key="3">
    <source>
        <dbReference type="ARBA" id="ARBA00022729"/>
    </source>
</evidence>
<dbReference type="GO" id="GO:0005576">
    <property type="term" value="C:extracellular region"/>
    <property type="evidence" value="ECO:0007669"/>
    <property type="project" value="UniProtKB-SubCell"/>
</dbReference>
<dbReference type="InterPro" id="IPR055372">
    <property type="entry name" value="CBM96"/>
</dbReference>
<evidence type="ECO:0000256" key="1">
    <source>
        <dbReference type="ARBA" id="ARBA00004613"/>
    </source>
</evidence>
<organism evidence="5 6">
    <name type="scientific">Dictyobacter kobayashii</name>
    <dbReference type="NCBI Taxonomy" id="2014872"/>
    <lineage>
        <taxon>Bacteria</taxon>
        <taxon>Bacillati</taxon>
        <taxon>Chloroflexota</taxon>
        <taxon>Ktedonobacteria</taxon>
        <taxon>Ktedonobacterales</taxon>
        <taxon>Dictyobacteraceae</taxon>
        <taxon>Dictyobacter</taxon>
    </lineage>
</organism>
<dbReference type="Proteomes" id="UP000287188">
    <property type="component" value="Unassembled WGS sequence"/>
</dbReference>
<accession>A0A402AIY2</accession>